<dbReference type="GO" id="GO:0046873">
    <property type="term" value="F:metal ion transmembrane transporter activity"/>
    <property type="evidence" value="ECO:0007669"/>
    <property type="project" value="InterPro"/>
</dbReference>
<dbReference type="PANTHER" id="PTHR47685">
    <property type="entry name" value="MAGNESIUM TRANSPORT PROTEIN CORA"/>
    <property type="match status" value="1"/>
</dbReference>
<dbReference type="InterPro" id="IPR002523">
    <property type="entry name" value="MgTranspt_CorA/ZnTranspt_ZntB"/>
</dbReference>
<name>A0A8H5Y3B2_9HYPO</name>
<dbReference type="GO" id="GO:0016020">
    <property type="term" value="C:membrane"/>
    <property type="evidence" value="ECO:0007669"/>
    <property type="project" value="UniProtKB-SubCell"/>
</dbReference>
<keyword evidence="4 5" id="KW-0472">Membrane</keyword>
<evidence type="ECO:0000313" key="7">
    <source>
        <dbReference type="Proteomes" id="UP000532311"/>
    </source>
</evidence>
<gene>
    <name evidence="6" type="ORF">FGLOB1_8188</name>
</gene>
<feature type="transmembrane region" description="Helical" evidence="5">
    <location>
        <begin position="350"/>
        <end position="374"/>
    </location>
</feature>
<dbReference type="InterPro" id="IPR050829">
    <property type="entry name" value="CorA_MIT"/>
</dbReference>
<dbReference type="Gene3D" id="1.20.58.340">
    <property type="entry name" value="Magnesium transport protein CorA, transmembrane region"/>
    <property type="match status" value="1"/>
</dbReference>
<accession>A0A8H5Y3B2</accession>
<keyword evidence="2 5" id="KW-0812">Transmembrane</keyword>
<keyword evidence="7" id="KW-1185">Reference proteome</keyword>
<evidence type="ECO:0000313" key="6">
    <source>
        <dbReference type="EMBL" id="KAF5705048.1"/>
    </source>
</evidence>
<evidence type="ECO:0000256" key="3">
    <source>
        <dbReference type="ARBA" id="ARBA00022989"/>
    </source>
</evidence>
<comment type="subcellular location">
    <subcellularLocation>
        <location evidence="1">Membrane</location>
        <topology evidence="1">Multi-pass membrane protein</topology>
    </subcellularLocation>
</comment>
<sequence>MSQGASKAYDPVENTGTPTRSIVSLVIPFIDIEVENSYGSATTPGEEAYPPFNGVSGVQMPQTLDQTSINAESRSVLRCKENQVIYRWSKKQDSQQEKRLPLESKVRNPFSTLACLLHRMGRAMGDERAGISTEMQRVLKDRRPKWLMVRQLWLWKFNDGTVLSAIPSRTNVCMANDLLETIRQSGLNGVYDSDDLVKHILQETIIFPDKFLRAGLGTHILDVFESEIAAEADEEATFYNNFAHNDWNSKHANRAISCTWRVKDIRDELRLIRNVFESQLNVVEQFSKVLAEQPVQTSEDSNFIPSLKSKLEGMMQRIDSMDSEANKTTESAMLAQAALKEAESARLMNFIILPFTIVTVIFTPLSFMTSLFAVNSDGFPQNEDGELRIPSDWFWRRMGMFIPGRIENSCGA</sequence>
<dbReference type="InterPro" id="IPR045863">
    <property type="entry name" value="CorA_TM1_TM2"/>
</dbReference>
<dbReference type="Pfam" id="PF01544">
    <property type="entry name" value="CorA"/>
    <property type="match status" value="1"/>
</dbReference>
<comment type="caution">
    <text evidence="6">The sequence shown here is derived from an EMBL/GenBank/DDBJ whole genome shotgun (WGS) entry which is preliminary data.</text>
</comment>
<dbReference type="Proteomes" id="UP000532311">
    <property type="component" value="Unassembled WGS sequence"/>
</dbReference>
<dbReference type="SUPFAM" id="SSF144083">
    <property type="entry name" value="Magnesium transport protein CorA, transmembrane region"/>
    <property type="match status" value="1"/>
</dbReference>
<keyword evidence="3 5" id="KW-1133">Transmembrane helix</keyword>
<evidence type="ECO:0000256" key="1">
    <source>
        <dbReference type="ARBA" id="ARBA00004141"/>
    </source>
</evidence>
<evidence type="ECO:0000256" key="4">
    <source>
        <dbReference type="ARBA" id="ARBA00023136"/>
    </source>
</evidence>
<dbReference type="EMBL" id="JAAQPF010000355">
    <property type="protein sequence ID" value="KAF5705048.1"/>
    <property type="molecule type" value="Genomic_DNA"/>
</dbReference>
<reference evidence="6 7" key="1">
    <citation type="submission" date="2020-05" db="EMBL/GenBank/DDBJ databases">
        <title>Identification and distribution of gene clusters putatively required for synthesis of sphingolipid metabolism inhibitors in phylogenetically diverse species of the filamentous fungus Fusarium.</title>
        <authorList>
            <person name="Kim H.-S."/>
            <person name="Busman M."/>
            <person name="Brown D.W."/>
            <person name="Divon H."/>
            <person name="Uhlig S."/>
            <person name="Proctor R.H."/>
        </authorList>
    </citation>
    <scope>NUCLEOTIDE SEQUENCE [LARGE SCALE GENOMIC DNA]</scope>
    <source>
        <strain evidence="6 7">NRRL 26131</strain>
    </source>
</reference>
<evidence type="ECO:0000256" key="5">
    <source>
        <dbReference type="SAM" id="Phobius"/>
    </source>
</evidence>
<dbReference type="AlphaFoldDB" id="A0A8H5Y3B2"/>
<organism evidence="6 7">
    <name type="scientific">Fusarium globosum</name>
    <dbReference type="NCBI Taxonomy" id="78864"/>
    <lineage>
        <taxon>Eukaryota</taxon>
        <taxon>Fungi</taxon>
        <taxon>Dikarya</taxon>
        <taxon>Ascomycota</taxon>
        <taxon>Pezizomycotina</taxon>
        <taxon>Sordariomycetes</taxon>
        <taxon>Hypocreomycetidae</taxon>
        <taxon>Hypocreales</taxon>
        <taxon>Nectriaceae</taxon>
        <taxon>Fusarium</taxon>
        <taxon>Fusarium fujikuroi species complex</taxon>
    </lineage>
</organism>
<protein>
    <submittedName>
        <fullName evidence="6">Uncharacterized protein</fullName>
    </submittedName>
</protein>
<evidence type="ECO:0000256" key="2">
    <source>
        <dbReference type="ARBA" id="ARBA00022692"/>
    </source>
</evidence>
<dbReference type="PANTHER" id="PTHR47685:SF1">
    <property type="entry name" value="MAGNESIUM TRANSPORT PROTEIN CORA"/>
    <property type="match status" value="1"/>
</dbReference>
<proteinExistence type="predicted"/>